<sequence>MLASQSLSCCCVVPRELLCSKRIGLNHIYWTSNRIGWSQSKRLLIFVWPSVRIVAPRWVWSCLIPNKPKIPMLRSGSKPWIS</sequence>
<dbReference type="Proteomes" id="UP000195569">
    <property type="component" value="Unassembled WGS sequence"/>
</dbReference>
<protein>
    <submittedName>
        <fullName evidence="1">Uncharacterized protein</fullName>
    </submittedName>
</protein>
<gene>
    <name evidence="1" type="ORF">BN2476_650038</name>
</gene>
<keyword evidence="2" id="KW-1185">Reference proteome</keyword>
<accession>A0A1N7SN73</accession>
<dbReference type="EMBL" id="CYGY02000065">
    <property type="protein sequence ID" value="SIT48767.1"/>
    <property type="molecule type" value="Genomic_DNA"/>
</dbReference>
<organism evidence="1 2">
    <name type="scientific">Paraburkholderia piptadeniae</name>
    <dbReference type="NCBI Taxonomy" id="1701573"/>
    <lineage>
        <taxon>Bacteria</taxon>
        <taxon>Pseudomonadati</taxon>
        <taxon>Pseudomonadota</taxon>
        <taxon>Betaproteobacteria</taxon>
        <taxon>Burkholderiales</taxon>
        <taxon>Burkholderiaceae</taxon>
        <taxon>Paraburkholderia</taxon>
    </lineage>
</organism>
<reference evidence="1" key="1">
    <citation type="submission" date="2016-12" db="EMBL/GenBank/DDBJ databases">
        <authorList>
            <person name="Moulin L."/>
        </authorList>
    </citation>
    <scope>NUCLEOTIDE SEQUENCE [LARGE SCALE GENOMIC DNA]</scope>
    <source>
        <strain evidence="1">STM 7183</strain>
    </source>
</reference>
<proteinExistence type="predicted"/>
<evidence type="ECO:0000313" key="2">
    <source>
        <dbReference type="Proteomes" id="UP000195569"/>
    </source>
</evidence>
<name>A0A1N7SN73_9BURK</name>
<evidence type="ECO:0000313" key="1">
    <source>
        <dbReference type="EMBL" id="SIT48767.1"/>
    </source>
</evidence>
<comment type="caution">
    <text evidence="1">The sequence shown here is derived from an EMBL/GenBank/DDBJ whole genome shotgun (WGS) entry which is preliminary data.</text>
</comment>
<dbReference type="AlphaFoldDB" id="A0A1N7SN73"/>